<evidence type="ECO:0000256" key="11">
    <source>
        <dbReference type="SAM" id="MobiDB-lite"/>
    </source>
</evidence>
<protein>
    <submittedName>
        <fullName evidence="16">DUF5727 domain-containing protein</fullName>
    </submittedName>
</protein>
<gene>
    <name evidence="14" type="ORF">HNAJ_LOCUS8263</name>
</gene>
<dbReference type="Pfam" id="PF03189">
    <property type="entry name" value="Otopetrin"/>
    <property type="match status" value="2"/>
</dbReference>
<organism evidence="16">
    <name type="scientific">Rodentolepis nana</name>
    <name type="common">Dwarf tapeworm</name>
    <name type="synonym">Hymenolepis nana</name>
    <dbReference type="NCBI Taxonomy" id="102285"/>
    <lineage>
        <taxon>Eukaryota</taxon>
        <taxon>Metazoa</taxon>
        <taxon>Spiralia</taxon>
        <taxon>Lophotrochozoa</taxon>
        <taxon>Platyhelminthes</taxon>
        <taxon>Cestoda</taxon>
        <taxon>Eucestoda</taxon>
        <taxon>Cyclophyllidea</taxon>
        <taxon>Hymenolepididae</taxon>
        <taxon>Rodentolepis</taxon>
    </lineage>
</organism>
<feature type="domain" description="DUF5727" evidence="13">
    <location>
        <begin position="730"/>
        <end position="917"/>
    </location>
</feature>
<feature type="transmembrane region" description="Helical" evidence="12">
    <location>
        <begin position="507"/>
        <end position="528"/>
    </location>
</feature>
<evidence type="ECO:0000256" key="6">
    <source>
        <dbReference type="ARBA" id="ARBA00022781"/>
    </source>
</evidence>
<feature type="transmembrane region" description="Helical" evidence="12">
    <location>
        <begin position="222"/>
        <end position="244"/>
    </location>
</feature>
<dbReference type="Proteomes" id="UP000278807">
    <property type="component" value="Unassembled WGS sequence"/>
</dbReference>
<dbReference type="PANTHER" id="PTHR21522">
    <property type="entry name" value="PROTON CHANNEL OTOP"/>
    <property type="match status" value="1"/>
</dbReference>
<keyword evidence="15" id="KW-1185">Reference proteome</keyword>
<dbReference type="Pfam" id="PF18997">
    <property type="entry name" value="DUF5727"/>
    <property type="match status" value="1"/>
</dbReference>
<feature type="transmembrane region" description="Helical" evidence="12">
    <location>
        <begin position="360"/>
        <end position="383"/>
    </location>
</feature>
<evidence type="ECO:0000256" key="12">
    <source>
        <dbReference type="SAM" id="Phobius"/>
    </source>
</evidence>
<proteinExistence type="inferred from homology"/>
<reference evidence="14 15" key="2">
    <citation type="submission" date="2018-11" db="EMBL/GenBank/DDBJ databases">
        <authorList>
            <consortium name="Pathogen Informatics"/>
        </authorList>
    </citation>
    <scope>NUCLEOTIDE SEQUENCE [LARGE SCALE GENOMIC DNA]</scope>
</reference>
<comment type="similarity">
    <text evidence="2">Belongs to the otopetrin family.</text>
</comment>
<dbReference type="InterPro" id="IPR043785">
    <property type="entry name" value="DUF5727"/>
</dbReference>
<evidence type="ECO:0000256" key="4">
    <source>
        <dbReference type="ARBA" id="ARBA00022475"/>
    </source>
</evidence>
<evidence type="ECO:0000313" key="16">
    <source>
        <dbReference type="WBParaSite" id="HNAJ_0000826701-mRNA-1"/>
    </source>
</evidence>
<dbReference type="InterPro" id="IPR004878">
    <property type="entry name" value="Otopetrin"/>
</dbReference>
<evidence type="ECO:0000313" key="15">
    <source>
        <dbReference type="Proteomes" id="UP000278807"/>
    </source>
</evidence>
<feature type="transmembrane region" description="Helical" evidence="12">
    <location>
        <begin position="434"/>
        <end position="454"/>
    </location>
</feature>
<evidence type="ECO:0000256" key="9">
    <source>
        <dbReference type="ARBA" id="ARBA00023136"/>
    </source>
</evidence>
<dbReference type="PANTHER" id="PTHR21522:SF32">
    <property type="entry name" value="OTOPETRIN-2"/>
    <property type="match status" value="1"/>
</dbReference>
<reference evidence="16" key="1">
    <citation type="submission" date="2016-04" db="UniProtKB">
        <authorList>
            <consortium name="WormBaseParasite"/>
        </authorList>
    </citation>
    <scope>IDENTIFICATION</scope>
</reference>
<comment type="subcellular location">
    <subcellularLocation>
        <location evidence="1">Cell membrane</location>
        <topology evidence="1">Multi-pass membrane protein</topology>
    </subcellularLocation>
</comment>
<keyword evidence="7 12" id="KW-1133">Transmembrane helix</keyword>
<keyword evidence="10" id="KW-0407">Ion channel</keyword>
<name>A0A158QHX6_RODNA</name>
<evidence type="ECO:0000256" key="10">
    <source>
        <dbReference type="ARBA" id="ARBA00023303"/>
    </source>
</evidence>
<feature type="transmembrane region" description="Helical" evidence="12">
    <location>
        <begin position="577"/>
        <end position="595"/>
    </location>
</feature>
<feature type="transmembrane region" description="Helical" evidence="12">
    <location>
        <begin position="50"/>
        <end position="67"/>
    </location>
</feature>
<sequence>MPLQSRGNGGSIRQRIRSHLEFDKNSRTSKFVRNLKRHEFSSFKKHNSHLISSIAAIVYLQALMIYYRRKMEKRTSLWKAVMEGGKDTEELREEDENEESGDSSPSSPGENAENSPSHSLTSSNDATINGEADQSSSKHTSPRESVVEQPSGSVVSPILLNTPENNVNENHQGKVQKRGNVTFKAPDPHRRSTYIGRMFGDTDGSIDNLRPPFTRDPEGINLYLRLGTVLFGFGVMIMDVFRIADKFRAINSDSNCHSILWIPMNSIHAIYIFMQTYFLFKYHRITFNVQKFFIRFIMCHMAVSNLGQWMSTVVEEVITSEEELEYKVLLNATSEPESHGLHTPLHNDTSHHCQSPAVLFVHYLIPCGIEYSLIAGAIFYKMFQRIGHVGERRRHFSKDHHELTTKEKSYLHFQRVVGLTSDDPTECHRAHKGLFLGLLLFLTTLVAMALFYVFRHNKKHETAVYLYHINNIILITVGIIGVILALIRIKDLALRELSEEDAFDDNLLLIGLLATLFYCVFSLVPAISSVHQGGGFFVAKAILEMTQALLQVFLILEASRRSTATVEQSLTKPGRSMITFLLIINLSMWVIYTFALKPAENSDIFKAYYSGLAWKIISNLSLPLIIFFRFHSTVCFADIWTNAYRMHEAANTMENIALLLCQCFHSHVTWKAHLMKLQLQPTGCSQSPLAQVGGTFWGSRVVANPNGRAEKIEFPLKGMEEIVMVESGNKKKIDVTNEKECKLLDGRRIGAPCEISEDKTVVSVDDVTRQYALIVGKINKPFAGVYFAPMCQFWKPQQDELDYGYSFPFFILAKNSQNVTLRFAVGGTTGQEYMTLYRNHISMGEWRGTDPEEDSQIKTPLKVDTDHNRRTIEITIKKENLAKESFYWYSDKGALVVNVDWDQEGESPDYVTCRSMFH</sequence>
<dbReference type="GO" id="GO:0015252">
    <property type="term" value="F:proton channel activity"/>
    <property type="evidence" value="ECO:0007669"/>
    <property type="project" value="InterPro"/>
</dbReference>
<evidence type="ECO:0000256" key="1">
    <source>
        <dbReference type="ARBA" id="ARBA00004651"/>
    </source>
</evidence>
<keyword evidence="6" id="KW-0375">Hydrogen ion transport</keyword>
<dbReference type="OrthoDB" id="6429739at2759"/>
<evidence type="ECO:0000256" key="8">
    <source>
        <dbReference type="ARBA" id="ARBA00023065"/>
    </source>
</evidence>
<keyword evidence="9 12" id="KW-0472">Membrane</keyword>
<feature type="transmembrane region" description="Helical" evidence="12">
    <location>
        <begin position="466"/>
        <end position="487"/>
    </location>
</feature>
<keyword evidence="5 12" id="KW-0812">Transmembrane</keyword>
<accession>A0A158QHX6</accession>
<dbReference type="WBParaSite" id="HNAJ_0000826701-mRNA-1">
    <property type="protein sequence ID" value="HNAJ_0000826701-mRNA-1"/>
    <property type="gene ID" value="HNAJ_0000826701"/>
</dbReference>
<keyword evidence="4" id="KW-1003">Cell membrane</keyword>
<evidence type="ECO:0000256" key="3">
    <source>
        <dbReference type="ARBA" id="ARBA00022448"/>
    </source>
</evidence>
<dbReference type="EMBL" id="UZAE01012243">
    <property type="protein sequence ID" value="VDO04160.1"/>
    <property type="molecule type" value="Genomic_DNA"/>
</dbReference>
<dbReference type="AlphaFoldDB" id="A0A158QHX6"/>
<evidence type="ECO:0000256" key="5">
    <source>
        <dbReference type="ARBA" id="ARBA00022692"/>
    </source>
</evidence>
<feature type="transmembrane region" description="Helical" evidence="12">
    <location>
        <begin position="292"/>
        <end position="310"/>
    </location>
</feature>
<keyword evidence="3" id="KW-0813">Transport</keyword>
<feature type="transmembrane region" description="Helical" evidence="12">
    <location>
        <begin position="534"/>
        <end position="556"/>
    </location>
</feature>
<evidence type="ECO:0000259" key="13">
    <source>
        <dbReference type="Pfam" id="PF18997"/>
    </source>
</evidence>
<evidence type="ECO:0000313" key="14">
    <source>
        <dbReference type="EMBL" id="VDO04160.1"/>
    </source>
</evidence>
<feature type="region of interest" description="Disordered" evidence="11">
    <location>
        <begin position="84"/>
        <end position="187"/>
    </location>
</feature>
<keyword evidence="8" id="KW-0406">Ion transport</keyword>
<feature type="transmembrane region" description="Helical" evidence="12">
    <location>
        <begin position="259"/>
        <end position="280"/>
    </location>
</feature>
<evidence type="ECO:0000256" key="2">
    <source>
        <dbReference type="ARBA" id="ARBA00006513"/>
    </source>
</evidence>
<dbReference type="GO" id="GO:0005886">
    <property type="term" value="C:plasma membrane"/>
    <property type="evidence" value="ECO:0007669"/>
    <property type="project" value="UniProtKB-SubCell"/>
</dbReference>
<evidence type="ECO:0000256" key="7">
    <source>
        <dbReference type="ARBA" id="ARBA00022989"/>
    </source>
</evidence>
<feature type="compositionally biased region" description="Polar residues" evidence="11">
    <location>
        <begin position="112"/>
        <end position="139"/>
    </location>
</feature>
<feature type="compositionally biased region" description="Low complexity" evidence="11">
    <location>
        <begin position="102"/>
        <end position="111"/>
    </location>
</feature>
<feature type="compositionally biased region" description="Acidic residues" evidence="11">
    <location>
        <begin position="90"/>
        <end position="101"/>
    </location>
</feature>